<protein>
    <submittedName>
        <fullName evidence="4">Carboxypeptidase-like regulatory domain-containing protein</fullName>
    </submittedName>
</protein>
<evidence type="ECO:0000313" key="4">
    <source>
        <dbReference type="EMBL" id="MBO1362471.1"/>
    </source>
</evidence>
<keyword evidence="1" id="KW-0472">Membrane</keyword>
<keyword evidence="1" id="KW-0812">Transmembrane</keyword>
<name>A0ABS3M2Q1_9BACT</name>
<sequence>MRRLQLLSVMLLFGLQTAFAQHFVLRGKVVDEDRNALEFVTVAVASQGKVTMTTLRGEYKLNLESADSVVVKFSLIGYRAKTRVLRRPQGNQTLQVVLQQHNSLDEVVVEGQRKQTTQSQELKTKDIRQLPTVSGNAVEELIQTQPGVSSHDELSSQYNVRGGSFNENVVFINGLEIYRPFLVRSGQQEGLSVINPYMVDQIHFSTGGYGVKYGDQMSSALDITYKTLKPRQFEASFVGSLLGADAYIGFATKSLTWLNSIRYKTNRYLLGSLDSKGEYKPNHFDYQTYLRYTPNKHWEISVIGNINDSRYTFIPKSRSTTYGTADNALNFKVYFNGKEKDLFTTYFGSIDITRLLTKNTKLSLLASAYSTHEQETYDIEGQYWLNQANNTDNLAVGTYFEHSRDYLNAHVETVKLMFRHKPAKHDLEAALLYKREHIDENYNEYEMRDSAGYIIPHTGKDLHMIYALKSKQTLNTGRTEAYLQDIYRFTNASQTSFFTLSYGVRMSHWDFNKETIVSPRLSLAYTPSFSTNSVFRITTGMYYQAPFYKELRDTVLTDGVTRVNLNKKIKSQRSIHLILGYEHNFMINRQKYKFSAEAYYKALSNLVPYTVDNMKVVYTGKNQGNGHVMGLDFKLYGEFVPGTDSWISLSLMDTRMRLNGKSVLLPTDQRYAVNLFFTDYFPTTDRWKASLKLVFADGLPFFAPHREFNESIFRASAYKRVDLGVSYRLYNHEARSKKSILKNVWLSIEGLNLFGVNNVNSYYWITDISNIQYAIPNFLTGRRFNTKIRFDF</sequence>
<evidence type="ECO:0000256" key="2">
    <source>
        <dbReference type="SAM" id="SignalP"/>
    </source>
</evidence>
<organism evidence="4 5">
    <name type="scientific">Prevotella illustrans</name>
    <dbReference type="NCBI Taxonomy" id="2800387"/>
    <lineage>
        <taxon>Bacteria</taxon>
        <taxon>Pseudomonadati</taxon>
        <taxon>Bacteroidota</taxon>
        <taxon>Bacteroidia</taxon>
        <taxon>Bacteroidales</taxon>
        <taxon>Prevotellaceae</taxon>
        <taxon>Prevotella</taxon>
    </lineage>
</organism>
<dbReference type="PROSITE" id="PS52016">
    <property type="entry name" value="TONB_DEPENDENT_REC_3"/>
    <property type="match status" value="1"/>
</dbReference>
<dbReference type="SUPFAM" id="SSF49464">
    <property type="entry name" value="Carboxypeptidase regulatory domain-like"/>
    <property type="match status" value="1"/>
</dbReference>
<dbReference type="Pfam" id="PF07715">
    <property type="entry name" value="Plug"/>
    <property type="match status" value="1"/>
</dbReference>
<dbReference type="InterPro" id="IPR037066">
    <property type="entry name" value="Plug_dom_sf"/>
</dbReference>
<evidence type="ECO:0000313" key="5">
    <source>
        <dbReference type="Proteomes" id="UP000664265"/>
    </source>
</evidence>
<comment type="similarity">
    <text evidence="1">Belongs to the TonB-dependent receptor family.</text>
</comment>
<dbReference type="Gene3D" id="2.170.130.10">
    <property type="entry name" value="TonB-dependent receptor, plug domain"/>
    <property type="match status" value="1"/>
</dbReference>
<feature type="signal peptide" evidence="2">
    <location>
        <begin position="1"/>
        <end position="20"/>
    </location>
</feature>
<dbReference type="InterPro" id="IPR039426">
    <property type="entry name" value="TonB-dep_rcpt-like"/>
</dbReference>
<feature type="domain" description="TonB-dependent receptor plug" evidence="3">
    <location>
        <begin position="115"/>
        <end position="216"/>
    </location>
</feature>
<dbReference type="RefSeq" id="WP_107582451.1">
    <property type="nucleotide sequence ID" value="NZ_JAERMS010000002.1"/>
</dbReference>
<evidence type="ECO:0000256" key="1">
    <source>
        <dbReference type="PROSITE-ProRule" id="PRU01360"/>
    </source>
</evidence>
<dbReference type="InterPro" id="IPR012910">
    <property type="entry name" value="Plug_dom"/>
</dbReference>
<keyword evidence="1" id="KW-0998">Cell outer membrane</keyword>
<keyword evidence="1" id="KW-0813">Transport</keyword>
<dbReference type="Proteomes" id="UP000664265">
    <property type="component" value="Unassembled WGS sequence"/>
</dbReference>
<reference evidence="4 5" key="1">
    <citation type="submission" date="2021-01" db="EMBL/GenBank/DDBJ databases">
        <title>Prevotella A2931 sp. nov.</title>
        <authorList>
            <person name="Buhl M."/>
            <person name="Oberhettinger P."/>
        </authorList>
    </citation>
    <scope>NUCLEOTIDE SEQUENCE [LARGE SCALE GENOMIC DNA]</scope>
    <source>
        <strain evidence="4 5">A2931</strain>
    </source>
</reference>
<dbReference type="InterPro" id="IPR008969">
    <property type="entry name" value="CarboxyPept-like_regulatory"/>
</dbReference>
<feature type="chain" id="PRO_5046188624" evidence="2">
    <location>
        <begin position="21"/>
        <end position="792"/>
    </location>
</feature>
<evidence type="ECO:0000259" key="3">
    <source>
        <dbReference type="Pfam" id="PF07715"/>
    </source>
</evidence>
<comment type="caution">
    <text evidence="4">The sequence shown here is derived from an EMBL/GenBank/DDBJ whole genome shotgun (WGS) entry which is preliminary data.</text>
</comment>
<keyword evidence="2" id="KW-0732">Signal</keyword>
<dbReference type="Gene3D" id="2.60.40.1120">
    <property type="entry name" value="Carboxypeptidase-like, regulatory domain"/>
    <property type="match status" value="1"/>
</dbReference>
<proteinExistence type="inferred from homology"/>
<comment type="subcellular location">
    <subcellularLocation>
        <location evidence="1">Cell outer membrane</location>
        <topology evidence="1">Multi-pass membrane protein</topology>
    </subcellularLocation>
</comment>
<keyword evidence="1" id="KW-1134">Transmembrane beta strand</keyword>
<keyword evidence="5" id="KW-1185">Reference proteome</keyword>
<gene>
    <name evidence="4" type="ORF">JHU38_01505</name>
</gene>
<dbReference type="SUPFAM" id="SSF56935">
    <property type="entry name" value="Porins"/>
    <property type="match status" value="1"/>
</dbReference>
<dbReference type="EMBL" id="JAERMS010000002">
    <property type="protein sequence ID" value="MBO1362471.1"/>
    <property type="molecule type" value="Genomic_DNA"/>
</dbReference>
<dbReference type="Pfam" id="PF13715">
    <property type="entry name" value="CarbopepD_reg_2"/>
    <property type="match status" value="1"/>
</dbReference>
<accession>A0ABS3M2Q1</accession>